<name>A0ABP0UZN8_9BRYO</name>
<dbReference type="InterPro" id="IPR013216">
    <property type="entry name" value="Methyltransf_11"/>
</dbReference>
<gene>
    <name evidence="2" type="ORF">CSSPTR1EN2_LOCUS22055</name>
</gene>
<dbReference type="InterPro" id="IPR029063">
    <property type="entry name" value="SAM-dependent_MTases_sf"/>
</dbReference>
<feature type="domain" description="Methyltransferase type 11" evidence="1">
    <location>
        <begin position="205"/>
        <end position="265"/>
    </location>
</feature>
<dbReference type="PANTHER" id="PTHR43036">
    <property type="entry name" value="OSJNBB0011N17.9 PROTEIN"/>
    <property type="match status" value="1"/>
</dbReference>
<dbReference type="CDD" id="cd02440">
    <property type="entry name" value="AdoMet_MTases"/>
    <property type="match status" value="1"/>
</dbReference>
<evidence type="ECO:0000259" key="1">
    <source>
        <dbReference type="Pfam" id="PF08241"/>
    </source>
</evidence>
<proteinExistence type="predicted"/>
<sequence>MAVASLLASRSSSSLLRNRRVSYLTPSCATSSRLQLSSAPPPDATHFTSAGVFIALSSSLQHLGRSKPLVPSFLRRRFLVFPAAFVGLLAAGMGSPVPVLAKAKTSEAEEILRTVQWPEQFPFKTEDFQRYDESPDTDFYSAPRFVTHIDDYAINALTKYYASVFPASNSPGVVILDMCSSWISHYPKGYKQEKIVGMGLNADELKRNPVLTEYVVQDLNTNPVLPFQDNTFDVITNVVSVDYLTKPLEVFREMNRVLKPGGLAVMSFSNRCFFTKAISIWTSTGDTDHVWIVGSYFHYAKGFEPPQAVDISPNPGRTDPIYVVFSRKLRAEA</sequence>
<keyword evidence="3" id="KW-1185">Reference proteome</keyword>
<protein>
    <recommendedName>
        <fullName evidence="1">Methyltransferase type 11 domain-containing protein</fullName>
    </recommendedName>
</protein>
<dbReference type="SUPFAM" id="SSF53335">
    <property type="entry name" value="S-adenosyl-L-methionine-dependent methyltransferases"/>
    <property type="match status" value="1"/>
</dbReference>
<dbReference type="Gene3D" id="3.40.50.150">
    <property type="entry name" value="Vaccinia Virus protein VP39"/>
    <property type="match status" value="1"/>
</dbReference>
<organism evidence="2 3">
    <name type="scientific">Sphagnum troendelagicum</name>
    <dbReference type="NCBI Taxonomy" id="128251"/>
    <lineage>
        <taxon>Eukaryota</taxon>
        <taxon>Viridiplantae</taxon>
        <taxon>Streptophyta</taxon>
        <taxon>Embryophyta</taxon>
        <taxon>Bryophyta</taxon>
        <taxon>Sphagnophytina</taxon>
        <taxon>Sphagnopsida</taxon>
        <taxon>Sphagnales</taxon>
        <taxon>Sphagnaceae</taxon>
        <taxon>Sphagnum</taxon>
    </lineage>
</organism>
<dbReference type="Proteomes" id="UP001497512">
    <property type="component" value="Chromosome 8"/>
</dbReference>
<evidence type="ECO:0000313" key="2">
    <source>
        <dbReference type="EMBL" id="CAK9234142.1"/>
    </source>
</evidence>
<dbReference type="EMBL" id="OZ019900">
    <property type="protein sequence ID" value="CAK9234142.1"/>
    <property type="molecule type" value="Genomic_DNA"/>
</dbReference>
<accession>A0ABP0UZN8</accession>
<reference evidence="2" key="1">
    <citation type="submission" date="2024-02" db="EMBL/GenBank/DDBJ databases">
        <authorList>
            <consortium name="ELIXIR-Norway"/>
            <consortium name="Elixir Norway"/>
        </authorList>
    </citation>
    <scope>NUCLEOTIDE SEQUENCE</scope>
</reference>
<dbReference type="Pfam" id="PF08241">
    <property type="entry name" value="Methyltransf_11"/>
    <property type="match status" value="1"/>
</dbReference>
<evidence type="ECO:0000313" key="3">
    <source>
        <dbReference type="Proteomes" id="UP001497512"/>
    </source>
</evidence>
<dbReference type="PANTHER" id="PTHR43036:SF1">
    <property type="entry name" value="S-ADENOSYL-L-METHIONINE-DEPENDENT METHYLTRANSFERASES SUPERFAMILY PROTEIN"/>
    <property type="match status" value="1"/>
</dbReference>